<dbReference type="EMBL" id="AUPC02000259">
    <property type="protein sequence ID" value="POG63696.1"/>
    <property type="molecule type" value="Genomic_DNA"/>
</dbReference>
<dbReference type="AlphaFoldDB" id="A0A2P4PE70"/>
<accession>A0A2P4PE70</accession>
<dbReference type="VEuPathDB" id="FungiDB:RhiirFUN_019344"/>
<reference evidence="2 3" key="1">
    <citation type="journal article" date="2013" name="Proc. Natl. Acad. Sci. U.S.A.">
        <title>Genome of an arbuscular mycorrhizal fungus provides insight into the oldest plant symbiosis.</title>
        <authorList>
            <person name="Tisserant E."/>
            <person name="Malbreil M."/>
            <person name="Kuo A."/>
            <person name="Kohler A."/>
            <person name="Symeonidi A."/>
            <person name="Balestrini R."/>
            <person name="Charron P."/>
            <person name="Duensing N."/>
            <person name="Frei Dit Frey N."/>
            <person name="Gianinazzi-Pearson V."/>
            <person name="Gilbert L.B."/>
            <person name="Handa Y."/>
            <person name="Herr J.R."/>
            <person name="Hijri M."/>
            <person name="Koul R."/>
            <person name="Kawaguchi M."/>
            <person name="Krajinski F."/>
            <person name="Lammers P.J."/>
            <person name="Masclaux F.G."/>
            <person name="Murat C."/>
            <person name="Morin E."/>
            <person name="Ndikumana S."/>
            <person name="Pagni M."/>
            <person name="Petitpierre D."/>
            <person name="Requena N."/>
            <person name="Rosikiewicz P."/>
            <person name="Riley R."/>
            <person name="Saito K."/>
            <person name="San Clemente H."/>
            <person name="Shapiro H."/>
            <person name="van Tuinen D."/>
            <person name="Becard G."/>
            <person name="Bonfante P."/>
            <person name="Paszkowski U."/>
            <person name="Shachar-Hill Y.Y."/>
            <person name="Tuskan G.A."/>
            <person name="Young P.W."/>
            <person name="Sanders I.R."/>
            <person name="Henrissat B."/>
            <person name="Rensing S.A."/>
            <person name="Grigoriev I.V."/>
            <person name="Corradi N."/>
            <person name="Roux C."/>
            <person name="Martin F."/>
        </authorList>
    </citation>
    <scope>NUCLEOTIDE SEQUENCE [LARGE SCALE GENOMIC DNA]</scope>
    <source>
        <strain evidence="2 3">DAOM 197198</strain>
    </source>
</reference>
<organism evidence="2 3">
    <name type="scientific">Rhizophagus irregularis (strain DAOM 181602 / DAOM 197198 / MUCL 43194)</name>
    <name type="common">Arbuscular mycorrhizal fungus</name>
    <name type="synonym">Glomus intraradices</name>
    <dbReference type="NCBI Taxonomy" id="747089"/>
    <lineage>
        <taxon>Eukaryota</taxon>
        <taxon>Fungi</taxon>
        <taxon>Fungi incertae sedis</taxon>
        <taxon>Mucoromycota</taxon>
        <taxon>Glomeromycotina</taxon>
        <taxon>Glomeromycetes</taxon>
        <taxon>Glomerales</taxon>
        <taxon>Glomeraceae</taxon>
        <taxon>Rhizophagus</taxon>
    </lineage>
</organism>
<sequence length="387" mass="44087">MTTQYHAQSEDKIITYEEERKERKAKLIFLIIIGILTAAYGSWNFYRMYVAVHNPVVTMKTSIRQSVVICGKTLNMQPRCYKSEFNAADDDYQLGASCDRYLTNYDSRMDATLILNPYQKDDGLVFDNSTQKIALALWSTEKANNTQFNITKDEWFFYGTFTERDNPYRVRFQIVKMPSISYIYFKREEHYNISRSGAIFGDATSSDVKSNAKVAIETTFASFDLTGFAISPNLWEILRIVPSKYVTNPGTNTQEYPVSVVYNRVEFTLLQLAANMGGFVSILSAAYFILFGSQRVNPWGIVQRHILKSVPTVPPVYMPSINDNLEKGYLSLSQTFHNNGPQHTSELPLPVFNRQVTEDYIAQGGLLTNVPISPHVDFFSIHTVTLS</sequence>
<evidence type="ECO:0000313" key="3">
    <source>
        <dbReference type="Proteomes" id="UP000018888"/>
    </source>
</evidence>
<reference evidence="2 3" key="2">
    <citation type="journal article" date="2018" name="New Phytol.">
        <title>High intraspecific genome diversity in the model arbuscular mycorrhizal symbiont Rhizophagus irregularis.</title>
        <authorList>
            <person name="Chen E.C.H."/>
            <person name="Morin E."/>
            <person name="Beaudet D."/>
            <person name="Noel J."/>
            <person name="Yildirir G."/>
            <person name="Ndikumana S."/>
            <person name="Charron P."/>
            <person name="St-Onge C."/>
            <person name="Giorgi J."/>
            <person name="Kruger M."/>
            <person name="Marton T."/>
            <person name="Ropars J."/>
            <person name="Grigoriev I.V."/>
            <person name="Hainaut M."/>
            <person name="Henrissat B."/>
            <person name="Roux C."/>
            <person name="Martin F."/>
            <person name="Corradi N."/>
        </authorList>
    </citation>
    <scope>NUCLEOTIDE SEQUENCE [LARGE SCALE GENOMIC DNA]</scope>
    <source>
        <strain evidence="2 3">DAOM 197198</strain>
    </source>
</reference>
<keyword evidence="1" id="KW-0472">Membrane</keyword>
<evidence type="ECO:0000313" key="2">
    <source>
        <dbReference type="EMBL" id="POG63696.1"/>
    </source>
</evidence>
<comment type="caution">
    <text evidence="2">The sequence shown here is derived from an EMBL/GenBank/DDBJ whole genome shotgun (WGS) entry which is preliminary data.</text>
</comment>
<proteinExistence type="predicted"/>
<feature type="transmembrane region" description="Helical" evidence="1">
    <location>
        <begin position="27"/>
        <end position="46"/>
    </location>
</feature>
<keyword evidence="1" id="KW-1133">Transmembrane helix</keyword>
<dbReference type="Proteomes" id="UP000018888">
    <property type="component" value="Unassembled WGS sequence"/>
</dbReference>
<protein>
    <submittedName>
        <fullName evidence="2">Uncharacterized protein</fullName>
    </submittedName>
</protein>
<gene>
    <name evidence="2" type="ORF">GLOIN_2v1683777</name>
</gene>
<name>A0A2P4PE70_RHIID</name>
<evidence type="ECO:0000256" key="1">
    <source>
        <dbReference type="SAM" id="Phobius"/>
    </source>
</evidence>
<keyword evidence="1" id="KW-0812">Transmembrane</keyword>
<keyword evidence="3" id="KW-1185">Reference proteome</keyword>